<keyword evidence="2" id="KW-0732">Signal</keyword>
<sequence>MRAVHFCVLLSFLVTLKVQTLAAFLQNVRSTHITHGPTHLPRLFSSRKSFQDRNDDTSFLVHVIVTDNVILPGEQMSLSLSDEEAIPLLQDCLEQERHTRVVLAVRLVVDDDTITEQQELNLAQIASLCDTVGLHVGTQENQVILELNCVGRVRLLEMKHQYDIMGDDDDDDGSHYQFTAEWLQEGIDNQSELDKAKRLEQNIDLLMQRISKLEQQIKEGNNTATLMENYEITKARVAQTIAKSMPQNENTTSYMESSDLLQLTATSWAVFLCLNDTTLEARYRLRALDWHILVERMKLAQYVLREKQLLLQGLLLQKAQETTSCNDNKLPGVDQDAFQ</sequence>
<dbReference type="InterPro" id="IPR003111">
    <property type="entry name" value="Lon_prtase_N"/>
</dbReference>
<feature type="signal peptide" evidence="2">
    <location>
        <begin position="1"/>
        <end position="22"/>
    </location>
</feature>
<evidence type="ECO:0000313" key="4">
    <source>
        <dbReference type="EMBL" id="CAB9524610.1"/>
    </source>
</evidence>
<dbReference type="EMBL" id="CAICTM010001556">
    <property type="protein sequence ID" value="CAB9524610.1"/>
    <property type="molecule type" value="Genomic_DNA"/>
</dbReference>
<dbReference type="AlphaFoldDB" id="A0A9N8EQK1"/>
<keyword evidence="5" id="KW-1185">Reference proteome</keyword>
<feature type="domain" description="Lon N-terminal" evidence="3">
    <location>
        <begin position="64"/>
        <end position="243"/>
    </location>
</feature>
<dbReference type="Proteomes" id="UP001153069">
    <property type="component" value="Unassembled WGS sequence"/>
</dbReference>
<comment type="caution">
    <text evidence="4">The sequence shown here is derived from an EMBL/GenBank/DDBJ whole genome shotgun (WGS) entry which is preliminary data.</text>
</comment>
<gene>
    <name evidence="4" type="ORF">SEMRO_1558_G282380.1</name>
</gene>
<keyword evidence="1" id="KW-0175">Coiled coil</keyword>
<feature type="chain" id="PRO_5040312880" description="Lon N-terminal domain-containing protein" evidence="2">
    <location>
        <begin position="23"/>
        <end position="339"/>
    </location>
</feature>
<evidence type="ECO:0000256" key="1">
    <source>
        <dbReference type="SAM" id="Coils"/>
    </source>
</evidence>
<organism evidence="4 5">
    <name type="scientific">Seminavis robusta</name>
    <dbReference type="NCBI Taxonomy" id="568900"/>
    <lineage>
        <taxon>Eukaryota</taxon>
        <taxon>Sar</taxon>
        <taxon>Stramenopiles</taxon>
        <taxon>Ochrophyta</taxon>
        <taxon>Bacillariophyta</taxon>
        <taxon>Bacillariophyceae</taxon>
        <taxon>Bacillariophycidae</taxon>
        <taxon>Naviculales</taxon>
        <taxon>Naviculaceae</taxon>
        <taxon>Seminavis</taxon>
    </lineage>
</organism>
<evidence type="ECO:0000313" key="5">
    <source>
        <dbReference type="Proteomes" id="UP001153069"/>
    </source>
</evidence>
<proteinExistence type="predicted"/>
<name>A0A9N8EQK1_9STRA</name>
<evidence type="ECO:0000256" key="2">
    <source>
        <dbReference type="SAM" id="SignalP"/>
    </source>
</evidence>
<evidence type="ECO:0000259" key="3">
    <source>
        <dbReference type="Pfam" id="PF02190"/>
    </source>
</evidence>
<reference evidence="4" key="1">
    <citation type="submission" date="2020-06" db="EMBL/GenBank/DDBJ databases">
        <authorList>
            <consortium name="Plant Systems Biology data submission"/>
        </authorList>
    </citation>
    <scope>NUCLEOTIDE SEQUENCE</scope>
    <source>
        <strain evidence="4">D6</strain>
    </source>
</reference>
<dbReference type="Pfam" id="PF02190">
    <property type="entry name" value="LON_substr_bdg"/>
    <property type="match status" value="1"/>
</dbReference>
<feature type="coiled-coil region" evidence="1">
    <location>
        <begin position="189"/>
        <end position="223"/>
    </location>
</feature>
<protein>
    <recommendedName>
        <fullName evidence="3">Lon N-terminal domain-containing protein</fullName>
    </recommendedName>
</protein>
<accession>A0A9N8EQK1</accession>
<dbReference type="OrthoDB" id="45986at2759"/>